<keyword evidence="1" id="KW-0472">Membrane</keyword>
<accession>A0A8R7R801</accession>
<protein>
    <submittedName>
        <fullName evidence="2">Uncharacterized protein</fullName>
    </submittedName>
</protein>
<evidence type="ECO:0000256" key="1">
    <source>
        <dbReference type="SAM" id="Phobius"/>
    </source>
</evidence>
<feature type="transmembrane region" description="Helical" evidence="1">
    <location>
        <begin position="43"/>
        <end position="64"/>
    </location>
</feature>
<evidence type="ECO:0000313" key="3">
    <source>
        <dbReference type="Proteomes" id="UP000015106"/>
    </source>
</evidence>
<keyword evidence="1" id="KW-0812">Transmembrane</keyword>
<dbReference type="Gramene" id="TuG1812G0700005393.01.T02">
    <property type="protein sequence ID" value="TuG1812G0700005393.01.T02.cds300406"/>
    <property type="gene ID" value="TuG1812G0700005393.01"/>
</dbReference>
<reference evidence="3" key="1">
    <citation type="journal article" date="2013" name="Nature">
        <title>Draft genome of the wheat A-genome progenitor Triticum urartu.</title>
        <authorList>
            <person name="Ling H.Q."/>
            <person name="Zhao S."/>
            <person name="Liu D."/>
            <person name="Wang J."/>
            <person name="Sun H."/>
            <person name="Zhang C."/>
            <person name="Fan H."/>
            <person name="Li D."/>
            <person name="Dong L."/>
            <person name="Tao Y."/>
            <person name="Gao C."/>
            <person name="Wu H."/>
            <person name="Li Y."/>
            <person name="Cui Y."/>
            <person name="Guo X."/>
            <person name="Zheng S."/>
            <person name="Wang B."/>
            <person name="Yu K."/>
            <person name="Liang Q."/>
            <person name="Yang W."/>
            <person name="Lou X."/>
            <person name="Chen J."/>
            <person name="Feng M."/>
            <person name="Jian J."/>
            <person name="Zhang X."/>
            <person name="Luo G."/>
            <person name="Jiang Y."/>
            <person name="Liu J."/>
            <person name="Wang Z."/>
            <person name="Sha Y."/>
            <person name="Zhang B."/>
            <person name="Wu H."/>
            <person name="Tang D."/>
            <person name="Shen Q."/>
            <person name="Xue P."/>
            <person name="Zou S."/>
            <person name="Wang X."/>
            <person name="Liu X."/>
            <person name="Wang F."/>
            <person name="Yang Y."/>
            <person name="An X."/>
            <person name="Dong Z."/>
            <person name="Zhang K."/>
            <person name="Zhang X."/>
            <person name="Luo M.C."/>
            <person name="Dvorak J."/>
            <person name="Tong Y."/>
            <person name="Wang J."/>
            <person name="Yang H."/>
            <person name="Li Z."/>
            <person name="Wang D."/>
            <person name="Zhang A."/>
            <person name="Wang J."/>
        </authorList>
    </citation>
    <scope>NUCLEOTIDE SEQUENCE</scope>
    <source>
        <strain evidence="3">cv. G1812</strain>
    </source>
</reference>
<reference evidence="2" key="2">
    <citation type="submission" date="2018-03" db="EMBL/GenBank/DDBJ databases">
        <title>The Triticum urartu genome reveals the dynamic nature of wheat genome evolution.</title>
        <authorList>
            <person name="Ling H."/>
            <person name="Ma B."/>
            <person name="Shi X."/>
            <person name="Liu H."/>
            <person name="Dong L."/>
            <person name="Sun H."/>
            <person name="Cao Y."/>
            <person name="Gao Q."/>
            <person name="Zheng S."/>
            <person name="Li Y."/>
            <person name="Yu Y."/>
            <person name="Du H."/>
            <person name="Qi M."/>
            <person name="Li Y."/>
            <person name="Yu H."/>
            <person name="Cui Y."/>
            <person name="Wang N."/>
            <person name="Chen C."/>
            <person name="Wu H."/>
            <person name="Zhao Y."/>
            <person name="Zhang J."/>
            <person name="Li Y."/>
            <person name="Zhou W."/>
            <person name="Zhang B."/>
            <person name="Hu W."/>
            <person name="Eijk M."/>
            <person name="Tang J."/>
            <person name="Witsenboer H."/>
            <person name="Zhao S."/>
            <person name="Li Z."/>
            <person name="Zhang A."/>
            <person name="Wang D."/>
            <person name="Liang C."/>
        </authorList>
    </citation>
    <scope>NUCLEOTIDE SEQUENCE [LARGE SCALE GENOMIC DNA]</scope>
    <source>
        <strain evidence="2">cv. G1812</strain>
    </source>
</reference>
<keyword evidence="1" id="KW-1133">Transmembrane helix</keyword>
<proteinExistence type="predicted"/>
<keyword evidence="3" id="KW-1185">Reference proteome</keyword>
<name>A0A8R7R801_TRIUA</name>
<dbReference type="Proteomes" id="UP000015106">
    <property type="component" value="Chromosome 7"/>
</dbReference>
<evidence type="ECO:0000313" key="2">
    <source>
        <dbReference type="EnsemblPlants" id="TuG1812G0700005393.01.T02.cds300406"/>
    </source>
</evidence>
<reference evidence="2" key="3">
    <citation type="submission" date="2022-06" db="UniProtKB">
        <authorList>
            <consortium name="EnsemblPlants"/>
        </authorList>
    </citation>
    <scope>IDENTIFICATION</scope>
</reference>
<dbReference type="AlphaFoldDB" id="A0A8R7R801"/>
<organism evidence="2 3">
    <name type="scientific">Triticum urartu</name>
    <name type="common">Red wild einkorn</name>
    <name type="synonym">Crithodium urartu</name>
    <dbReference type="NCBI Taxonomy" id="4572"/>
    <lineage>
        <taxon>Eukaryota</taxon>
        <taxon>Viridiplantae</taxon>
        <taxon>Streptophyta</taxon>
        <taxon>Embryophyta</taxon>
        <taxon>Tracheophyta</taxon>
        <taxon>Spermatophyta</taxon>
        <taxon>Magnoliopsida</taxon>
        <taxon>Liliopsida</taxon>
        <taxon>Poales</taxon>
        <taxon>Poaceae</taxon>
        <taxon>BOP clade</taxon>
        <taxon>Pooideae</taxon>
        <taxon>Triticodae</taxon>
        <taxon>Triticeae</taxon>
        <taxon>Triticinae</taxon>
        <taxon>Triticum</taxon>
    </lineage>
</organism>
<sequence>MSIQTFSYFSPCSIFSNKAVHPSCLVCQEIPGRLASLFIQFSIYLHFVILLIWPSYLLLHFIFYRSDARWKWTKWGVSGVESHHNRYMLLTLKDTTHGGRSFFVGLR</sequence>
<dbReference type="EnsemblPlants" id="TuG1812G0700005393.01.T02">
    <property type="protein sequence ID" value="TuG1812G0700005393.01.T02.cds300406"/>
    <property type="gene ID" value="TuG1812G0700005393.01"/>
</dbReference>